<keyword evidence="3" id="KW-0808">Transferase</keyword>
<dbReference type="Pfam" id="PF01636">
    <property type="entry name" value="APH"/>
    <property type="match status" value="1"/>
</dbReference>
<comment type="similarity">
    <text evidence="1">Belongs to the pseudomonas-type ThrB family.</text>
</comment>
<accession>A0A848M9F4</accession>
<evidence type="ECO:0000313" key="3">
    <source>
        <dbReference type="EMBL" id="NMO97687.1"/>
    </source>
</evidence>
<comment type="caution">
    <text evidence="3">The sequence shown here is derived from an EMBL/GenBank/DDBJ whole genome shotgun (WGS) entry which is preliminary data.</text>
</comment>
<dbReference type="Gene3D" id="3.30.200.20">
    <property type="entry name" value="Phosphorylase Kinase, domain 1"/>
    <property type="match status" value="1"/>
</dbReference>
<dbReference type="PANTHER" id="PTHR21064">
    <property type="entry name" value="AMINOGLYCOSIDE PHOSPHOTRANSFERASE DOMAIN-CONTAINING PROTEIN-RELATED"/>
    <property type="match status" value="1"/>
</dbReference>
<dbReference type="GO" id="GO:0009088">
    <property type="term" value="P:threonine biosynthetic process"/>
    <property type="evidence" value="ECO:0007669"/>
    <property type="project" value="TreeGrafter"/>
</dbReference>
<keyword evidence="4" id="KW-1185">Reference proteome</keyword>
<dbReference type="SUPFAM" id="SSF56112">
    <property type="entry name" value="Protein kinase-like (PK-like)"/>
    <property type="match status" value="1"/>
</dbReference>
<dbReference type="EMBL" id="JABBPN010000021">
    <property type="protein sequence ID" value="NMO97687.1"/>
    <property type="molecule type" value="Genomic_DNA"/>
</dbReference>
<gene>
    <name evidence="3" type="ORF">HII30_18140</name>
</gene>
<organism evidence="3 4">
    <name type="scientific">Paenibacillus lemnae</name>
    <dbReference type="NCBI Taxonomy" id="1330551"/>
    <lineage>
        <taxon>Bacteria</taxon>
        <taxon>Bacillati</taxon>
        <taxon>Bacillota</taxon>
        <taxon>Bacilli</taxon>
        <taxon>Bacillales</taxon>
        <taxon>Paenibacillaceae</taxon>
        <taxon>Paenibacillus</taxon>
    </lineage>
</organism>
<dbReference type="InterPro" id="IPR002575">
    <property type="entry name" value="Aminoglycoside_PTrfase"/>
</dbReference>
<dbReference type="RefSeq" id="WP_169506462.1">
    <property type="nucleotide sequence ID" value="NZ_JABBPN010000021.1"/>
</dbReference>
<name>A0A848M9F4_PAELE</name>
<proteinExistence type="inferred from homology"/>
<dbReference type="GO" id="GO:0004413">
    <property type="term" value="F:homoserine kinase activity"/>
    <property type="evidence" value="ECO:0007669"/>
    <property type="project" value="TreeGrafter"/>
</dbReference>
<dbReference type="Proteomes" id="UP000565468">
    <property type="component" value="Unassembled WGS sequence"/>
</dbReference>
<reference evidence="3 4" key="1">
    <citation type="submission" date="2020-04" db="EMBL/GenBank/DDBJ databases">
        <title>Paenibacillus algicola sp. nov., a novel marine bacterium producing alginate lyase.</title>
        <authorList>
            <person name="Huang H."/>
        </authorList>
    </citation>
    <scope>NUCLEOTIDE SEQUENCE [LARGE SCALE GENOMIC DNA]</scope>
    <source>
        <strain evidence="3 4">L7-75</strain>
    </source>
</reference>
<evidence type="ECO:0000256" key="1">
    <source>
        <dbReference type="ARBA" id="ARBA00038240"/>
    </source>
</evidence>
<evidence type="ECO:0000259" key="2">
    <source>
        <dbReference type="Pfam" id="PF01636"/>
    </source>
</evidence>
<dbReference type="PANTHER" id="PTHR21064:SF6">
    <property type="entry name" value="AMINOGLYCOSIDE PHOSPHOTRANSFERASE DOMAIN-CONTAINING PROTEIN"/>
    <property type="match status" value="1"/>
</dbReference>
<dbReference type="InterPro" id="IPR011009">
    <property type="entry name" value="Kinase-like_dom_sf"/>
</dbReference>
<sequence length="193" mass="22435">MYNYKIGDYTIHFPVSYSTLSQEALRKYVSETYGLNNIEEFSYLLRGMNDTYLVKTSSAKYVFRIYRADRRMDVGEVAFEIDLLNFLNQRGIPVSLAVADHSGQFIQILKAPEGDRYGVLFTFAEGLEKPVNDEKISYLFGKAVADIHKAADDFTSEFTRQPLDLKYLLHQSMSWIRPHLNHRNKDLEWLESL</sequence>
<protein>
    <submittedName>
        <fullName evidence="3">Phosphotransferase</fullName>
    </submittedName>
</protein>
<feature type="domain" description="Aminoglycoside phosphotransferase" evidence="2">
    <location>
        <begin position="49"/>
        <end position="191"/>
    </location>
</feature>
<evidence type="ECO:0000313" key="4">
    <source>
        <dbReference type="Proteomes" id="UP000565468"/>
    </source>
</evidence>
<dbReference type="InterPro" id="IPR050249">
    <property type="entry name" value="Pseudomonas-type_ThrB"/>
</dbReference>
<dbReference type="AlphaFoldDB" id="A0A848M9F4"/>